<evidence type="ECO:0000313" key="8">
    <source>
        <dbReference type="EMBL" id="KAK7862588.1"/>
    </source>
</evidence>
<evidence type="ECO:0000313" key="9">
    <source>
        <dbReference type="Proteomes" id="UP001378592"/>
    </source>
</evidence>
<dbReference type="EMBL" id="JAZDUA010000269">
    <property type="protein sequence ID" value="KAK7862588.1"/>
    <property type="molecule type" value="Genomic_DNA"/>
</dbReference>
<evidence type="ECO:0000256" key="4">
    <source>
        <dbReference type="ARBA" id="ARBA00022630"/>
    </source>
</evidence>
<evidence type="ECO:0008006" key="10">
    <source>
        <dbReference type="Google" id="ProtNLM"/>
    </source>
</evidence>
<evidence type="ECO:0000256" key="3">
    <source>
        <dbReference type="ARBA" id="ARBA00006743"/>
    </source>
</evidence>
<reference evidence="8 9" key="1">
    <citation type="submission" date="2024-03" db="EMBL/GenBank/DDBJ databases">
        <title>The genome assembly and annotation of the cricket Gryllus longicercus Weissman &amp; Gray.</title>
        <authorList>
            <person name="Szrajer S."/>
            <person name="Gray D."/>
            <person name="Ylla G."/>
        </authorList>
    </citation>
    <scope>NUCLEOTIDE SEQUENCE [LARGE SCALE GENOMIC DNA]</scope>
    <source>
        <strain evidence="8">DAG 2021-001</strain>
        <tissue evidence="8">Whole body minus gut</tissue>
    </source>
</reference>
<keyword evidence="6" id="KW-0560">Oxidoreductase</keyword>
<evidence type="ECO:0000256" key="2">
    <source>
        <dbReference type="ARBA" id="ARBA00004777"/>
    </source>
</evidence>
<dbReference type="InterPro" id="IPR029041">
    <property type="entry name" value="FAD-linked_oxidoreductase-like"/>
</dbReference>
<dbReference type="PANTHER" id="PTHR45754">
    <property type="entry name" value="METHYLENETETRAHYDROFOLATE REDUCTASE"/>
    <property type="match status" value="1"/>
</dbReference>
<evidence type="ECO:0000256" key="1">
    <source>
        <dbReference type="ARBA" id="ARBA00001974"/>
    </source>
</evidence>
<evidence type="ECO:0000256" key="7">
    <source>
        <dbReference type="RuleBase" id="RU004254"/>
    </source>
</evidence>
<comment type="similarity">
    <text evidence="3">Belongs to the methylenetetrahydrofolate reductase family.</text>
</comment>
<dbReference type="GO" id="GO:0035999">
    <property type="term" value="P:tetrahydrofolate interconversion"/>
    <property type="evidence" value="ECO:0007669"/>
    <property type="project" value="TreeGrafter"/>
</dbReference>
<dbReference type="GO" id="GO:0071949">
    <property type="term" value="F:FAD binding"/>
    <property type="evidence" value="ECO:0007669"/>
    <property type="project" value="TreeGrafter"/>
</dbReference>
<sequence>MDFEQRNLVTNLLEVIKGGGIPVSIEISPPESQTETQRLLLRIDGIYARCHLQFCAVTWHLRNFSNTHGINFKAIQFAHNLQIRNKEVLLHVAAKRLNRENVLQILKELQSLKINNIFALRGDDVGTISQDYFLYAEQLVRFIREKTGEEMVICVAGYPNGHPEGESYRSDLIYLREKVKAGANFIITQIILEAETFNCFVRDCQDLGINVPILAGIMPIQDYNSFKRMSNICHLEIPKHIETTLQSIQENPETVKNFGIFHAVMTVKGILSARNSLCGLHFFTMNR</sequence>
<comment type="pathway">
    <text evidence="2 7">One-carbon metabolism; tetrahydrofolate interconversion.</text>
</comment>
<dbReference type="InterPro" id="IPR003171">
    <property type="entry name" value="Mehydrof_redctse-like"/>
</dbReference>
<accession>A0AAN9YZU3</accession>
<gene>
    <name evidence="8" type="ORF">R5R35_004198</name>
</gene>
<protein>
    <recommendedName>
        <fullName evidence="10">Methylenetetrahydrofolate reductase (NAD(P)H)</fullName>
    </recommendedName>
</protein>
<dbReference type="PANTHER" id="PTHR45754:SF3">
    <property type="entry name" value="METHYLENETETRAHYDROFOLATE REDUCTASE (NADPH)"/>
    <property type="match status" value="1"/>
</dbReference>
<dbReference type="CDD" id="cd00537">
    <property type="entry name" value="MTHFR"/>
    <property type="match status" value="1"/>
</dbReference>
<proteinExistence type="inferred from homology"/>
<dbReference type="Proteomes" id="UP001378592">
    <property type="component" value="Unassembled WGS sequence"/>
</dbReference>
<organism evidence="8 9">
    <name type="scientific">Gryllus longicercus</name>
    <dbReference type="NCBI Taxonomy" id="2509291"/>
    <lineage>
        <taxon>Eukaryota</taxon>
        <taxon>Metazoa</taxon>
        <taxon>Ecdysozoa</taxon>
        <taxon>Arthropoda</taxon>
        <taxon>Hexapoda</taxon>
        <taxon>Insecta</taxon>
        <taxon>Pterygota</taxon>
        <taxon>Neoptera</taxon>
        <taxon>Polyneoptera</taxon>
        <taxon>Orthoptera</taxon>
        <taxon>Ensifera</taxon>
        <taxon>Gryllidea</taxon>
        <taxon>Grylloidea</taxon>
        <taxon>Gryllidae</taxon>
        <taxon>Gryllinae</taxon>
        <taxon>Gryllus</taxon>
    </lineage>
</organism>
<name>A0AAN9YZU3_9ORTH</name>
<dbReference type="GO" id="GO:0009086">
    <property type="term" value="P:methionine biosynthetic process"/>
    <property type="evidence" value="ECO:0007669"/>
    <property type="project" value="TreeGrafter"/>
</dbReference>
<dbReference type="Gene3D" id="3.20.20.220">
    <property type="match status" value="1"/>
</dbReference>
<dbReference type="SUPFAM" id="SSF51730">
    <property type="entry name" value="FAD-linked oxidoreductase"/>
    <property type="match status" value="1"/>
</dbReference>
<dbReference type="Pfam" id="PF02219">
    <property type="entry name" value="MTHFR"/>
    <property type="match status" value="1"/>
</dbReference>
<evidence type="ECO:0000256" key="6">
    <source>
        <dbReference type="ARBA" id="ARBA00023002"/>
    </source>
</evidence>
<dbReference type="GO" id="GO:0005829">
    <property type="term" value="C:cytosol"/>
    <property type="evidence" value="ECO:0007669"/>
    <property type="project" value="TreeGrafter"/>
</dbReference>
<evidence type="ECO:0000256" key="5">
    <source>
        <dbReference type="ARBA" id="ARBA00022827"/>
    </source>
</evidence>
<keyword evidence="5" id="KW-0274">FAD</keyword>
<dbReference type="AlphaFoldDB" id="A0AAN9YZU3"/>
<comment type="cofactor">
    <cofactor evidence="1">
        <name>FAD</name>
        <dbReference type="ChEBI" id="CHEBI:57692"/>
    </cofactor>
</comment>
<dbReference type="GO" id="GO:0004489">
    <property type="term" value="F:methylenetetrahydrofolate reductase [NAD(P)H] activity"/>
    <property type="evidence" value="ECO:0007669"/>
    <property type="project" value="InterPro"/>
</dbReference>
<keyword evidence="4" id="KW-0285">Flavoprotein</keyword>
<comment type="caution">
    <text evidence="8">The sequence shown here is derived from an EMBL/GenBank/DDBJ whole genome shotgun (WGS) entry which is preliminary data.</text>
</comment>
<keyword evidence="9" id="KW-1185">Reference proteome</keyword>